<feature type="domain" description="Gamma-glutamylcyclotransferase AIG2-like" evidence="3">
    <location>
        <begin position="5"/>
        <end position="112"/>
    </location>
</feature>
<evidence type="ECO:0000256" key="1">
    <source>
        <dbReference type="ARBA" id="ARBA00022679"/>
    </source>
</evidence>
<name>A0AAE9Z983_9GAMM</name>
<dbReference type="GO" id="GO:0016740">
    <property type="term" value="F:transferase activity"/>
    <property type="evidence" value="ECO:0007669"/>
    <property type="project" value="UniProtKB-KW"/>
</dbReference>
<sequence length="120" mass="13102">MTERLFVYGTLAPGRPNEHILADAPGTWETAFIKGKLYQEGWGAAAGYPGIVLDPHGDRVQGFIFSSAELAAHWARLDEFEGEGYERVVTSAELADGTLVNACVYVLNRKDSPQDIMDGN</sequence>
<evidence type="ECO:0000313" key="5">
    <source>
        <dbReference type="Proteomes" id="UP000032352"/>
    </source>
</evidence>
<keyword evidence="1" id="KW-0808">Transferase</keyword>
<dbReference type="PANTHER" id="PTHR31544">
    <property type="entry name" value="AIG2-LIKE PROTEIN D"/>
    <property type="match status" value="1"/>
</dbReference>
<keyword evidence="5" id="KW-1185">Reference proteome</keyword>
<protein>
    <recommendedName>
        <fullName evidence="2">Putative gamma-glutamylcyclotransferase</fullName>
    </recommendedName>
</protein>
<evidence type="ECO:0000256" key="2">
    <source>
        <dbReference type="ARBA" id="ARBA00030602"/>
    </source>
</evidence>
<dbReference type="Pfam" id="PF06094">
    <property type="entry name" value="GGACT"/>
    <property type="match status" value="1"/>
</dbReference>
<dbReference type="Gene3D" id="3.10.490.10">
    <property type="entry name" value="Gamma-glutamyl cyclotransferase-like"/>
    <property type="match status" value="1"/>
</dbReference>
<dbReference type="InterPro" id="IPR009288">
    <property type="entry name" value="AIG2-like_dom"/>
</dbReference>
<dbReference type="EMBL" id="CP059734">
    <property type="protein sequence ID" value="WDE08853.1"/>
    <property type="molecule type" value="Genomic_DNA"/>
</dbReference>
<dbReference type="Proteomes" id="UP000032352">
    <property type="component" value="Chromosome pTvir"/>
</dbReference>
<proteinExistence type="predicted"/>
<dbReference type="PANTHER" id="PTHR31544:SF2">
    <property type="entry name" value="AIG2-LIKE PROTEIN D"/>
    <property type="match status" value="1"/>
</dbReference>
<accession>A0AAE9Z983</accession>
<reference evidence="4 5" key="2">
    <citation type="journal article" date="2022" name="Mar. Drugs">
        <title>Bioassay-Guided Fractionation Leads to the Detection of Cholic Acid Generated by the Rare Thalassomonas sp.</title>
        <authorList>
            <person name="Pheiffer F."/>
            <person name="Schneider Y.K."/>
            <person name="Hansen E.H."/>
            <person name="Andersen J.H."/>
            <person name="Isaksson J."/>
            <person name="Busche T."/>
            <person name="R C."/>
            <person name="Kalinowski J."/>
            <person name="Zyl L.V."/>
            <person name="Trindade M."/>
        </authorList>
    </citation>
    <scope>NUCLEOTIDE SEQUENCE [LARGE SCALE GENOMIC DNA]</scope>
    <source>
        <strain evidence="4 5">XOM25</strain>
    </source>
</reference>
<dbReference type="KEGG" id="tvd:SG34_033720"/>
<dbReference type="AlphaFoldDB" id="A0AAE9Z983"/>
<organism evidence="4 5">
    <name type="scientific">Thalassomonas viridans</name>
    <dbReference type="NCBI Taxonomy" id="137584"/>
    <lineage>
        <taxon>Bacteria</taxon>
        <taxon>Pseudomonadati</taxon>
        <taxon>Pseudomonadota</taxon>
        <taxon>Gammaproteobacteria</taxon>
        <taxon>Alteromonadales</taxon>
        <taxon>Colwelliaceae</taxon>
        <taxon>Thalassomonas</taxon>
    </lineage>
</organism>
<dbReference type="InterPro" id="IPR013024">
    <property type="entry name" value="GGCT-like"/>
</dbReference>
<dbReference type="CDD" id="cd06661">
    <property type="entry name" value="GGCT_like"/>
    <property type="match status" value="1"/>
</dbReference>
<dbReference type="RefSeq" id="WP_044842178.1">
    <property type="nucleotide sequence ID" value="NZ_CP059734.1"/>
</dbReference>
<dbReference type="InterPro" id="IPR045038">
    <property type="entry name" value="AIG2-like"/>
</dbReference>
<dbReference type="InterPro" id="IPR036568">
    <property type="entry name" value="GGCT-like_sf"/>
</dbReference>
<reference evidence="4 5" key="1">
    <citation type="journal article" date="2015" name="Genome Announc.">
        <title>Draft Genome Sequences of Marine Isolates of Thalassomonas viridans and Thalassomonas actiniarum.</title>
        <authorList>
            <person name="Olonade I."/>
            <person name="van Zyl L.J."/>
            <person name="Trindade M."/>
        </authorList>
    </citation>
    <scope>NUCLEOTIDE SEQUENCE [LARGE SCALE GENOMIC DNA]</scope>
    <source>
        <strain evidence="4 5">XOM25</strain>
    </source>
</reference>
<evidence type="ECO:0000313" key="4">
    <source>
        <dbReference type="EMBL" id="WDE08853.1"/>
    </source>
</evidence>
<gene>
    <name evidence="4" type="ORF">SG34_033720</name>
</gene>
<dbReference type="SUPFAM" id="SSF110857">
    <property type="entry name" value="Gamma-glutamyl cyclotransferase-like"/>
    <property type="match status" value="1"/>
</dbReference>
<evidence type="ECO:0000259" key="3">
    <source>
        <dbReference type="Pfam" id="PF06094"/>
    </source>
</evidence>